<reference evidence="2 3" key="1">
    <citation type="submission" date="2019-04" db="EMBL/GenBank/DDBJ databases">
        <title>Streptomyces oryziradicis sp. nov., a novel actinomycete isolated from rhizosphere soil of rice (Oryza sativa L.).</title>
        <authorList>
            <person name="Li C."/>
        </authorList>
    </citation>
    <scope>NUCLEOTIDE SEQUENCE [LARGE SCALE GENOMIC DNA]</scope>
    <source>
        <strain evidence="2 3">NEAU-C40</strain>
    </source>
</reference>
<dbReference type="AlphaFoldDB" id="A0A4U0T8A7"/>
<dbReference type="SUPFAM" id="SSF88874">
    <property type="entry name" value="Receptor-binding domain of short tail fibre protein gp12"/>
    <property type="match status" value="1"/>
</dbReference>
<evidence type="ECO:0000313" key="2">
    <source>
        <dbReference type="EMBL" id="TKA10335.1"/>
    </source>
</evidence>
<feature type="domain" description="Phage tail collar" evidence="1">
    <location>
        <begin position="7"/>
        <end position="62"/>
    </location>
</feature>
<dbReference type="Proteomes" id="UP000305778">
    <property type="component" value="Unassembled WGS sequence"/>
</dbReference>
<dbReference type="InterPro" id="IPR011083">
    <property type="entry name" value="Phage_tail_collar_dom"/>
</dbReference>
<dbReference type="InterPro" id="IPR037053">
    <property type="entry name" value="Phage_tail_collar_dom_sf"/>
</dbReference>
<protein>
    <submittedName>
        <fullName evidence="2">Phage tail protein</fullName>
    </submittedName>
</protein>
<dbReference type="OrthoDB" id="9810174at2"/>
<dbReference type="Gene3D" id="3.90.1340.10">
    <property type="entry name" value="Phage tail collar domain"/>
    <property type="match status" value="1"/>
</dbReference>
<dbReference type="RefSeq" id="WP_136724912.1">
    <property type="nucleotide sequence ID" value="NZ_SUMC01000015.1"/>
</dbReference>
<dbReference type="Pfam" id="PF07484">
    <property type="entry name" value="Collar"/>
    <property type="match status" value="1"/>
</dbReference>
<gene>
    <name evidence="2" type="ORF">FCI23_18085</name>
</gene>
<sequence>MSEPFIGEIRLVGFNFPPRGWAFCDGQILPIAQNTALFSLLGTTYGGNGTTTFALPNLQGRVAMGTGNGHVPGESDGTERETLTVAQVPAHNHSLAASDLPQSTNKPSGALLTAGGYYASGIPDVTMSPQAIGGTGGDQSHNNLQPYLVLYYAIALQGIFPARD</sequence>
<organism evidence="2 3">
    <name type="scientific">Actinacidiphila oryziradicis</name>
    <dbReference type="NCBI Taxonomy" id="2571141"/>
    <lineage>
        <taxon>Bacteria</taxon>
        <taxon>Bacillati</taxon>
        <taxon>Actinomycetota</taxon>
        <taxon>Actinomycetes</taxon>
        <taxon>Kitasatosporales</taxon>
        <taxon>Streptomycetaceae</taxon>
        <taxon>Actinacidiphila</taxon>
    </lineage>
</organism>
<name>A0A4U0T8A7_9ACTN</name>
<evidence type="ECO:0000313" key="3">
    <source>
        <dbReference type="Proteomes" id="UP000305778"/>
    </source>
</evidence>
<comment type="caution">
    <text evidence="2">The sequence shown here is derived from an EMBL/GenBank/DDBJ whole genome shotgun (WGS) entry which is preliminary data.</text>
</comment>
<proteinExistence type="predicted"/>
<accession>A0A4U0T8A7</accession>
<dbReference type="EMBL" id="SUMC01000015">
    <property type="protein sequence ID" value="TKA10335.1"/>
    <property type="molecule type" value="Genomic_DNA"/>
</dbReference>
<keyword evidence="3" id="KW-1185">Reference proteome</keyword>
<evidence type="ECO:0000259" key="1">
    <source>
        <dbReference type="Pfam" id="PF07484"/>
    </source>
</evidence>